<name>A0A2N5NCV7_9BACL</name>
<dbReference type="Pfam" id="PF11181">
    <property type="entry name" value="YflT"/>
    <property type="match status" value="1"/>
</dbReference>
<evidence type="ECO:0000256" key="1">
    <source>
        <dbReference type="SAM" id="MobiDB-lite"/>
    </source>
</evidence>
<protein>
    <recommendedName>
        <fullName evidence="2">General stress protein 17M-like domain-containing protein</fullName>
    </recommendedName>
</protein>
<sequence>MYGSKLDDSTKARSMDMSKKIVGVYDTEQAAIEAIELLKERGVDSDDISILARDKGDVSTIQEETGTMAPEGVAAGAAGGGMLGGMTGLLVGLGALAIPGIGPIVAAGPIAAALTGAAVGAGAGGLVGGLIGLGIPENEASLYHEYVQDGNILVLVESRAERDHEVYDSLRSTGSINAPSYERDVQPYGQSAAATELPGDAGAVPAGEVYPDGTPVRAGRPDASTTIGLAGDSYVDTDLDRDRDGRVIGSDRDPVDGSYRAADGYAEPGRTRDSRYYEENGVRRDGPPLNQDRDGDGDVTLKERAQNLRDKVDNRF</sequence>
<dbReference type="EMBL" id="NFEZ01000001">
    <property type="protein sequence ID" value="PLT48174.1"/>
    <property type="molecule type" value="Genomic_DNA"/>
</dbReference>
<reference evidence="3 4" key="1">
    <citation type="submission" date="2017-05" db="EMBL/GenBank/DDBJ databases">
        <title>Functional genome analysis of Paenibacillus pasadenensis strain R16: insights on endophytic life style and antifungal activity.</title>
        <authorList>
            <person name="Passera A."/>
            <person name="Marcolungo L."/>
            <person name="Casati P."/>
            <person name="Brasca M."/>
            <person name="Quaglino F."/>
            <person name="Delledonne M."/>
        </authorList>
    </citation>
    <scope>NUCLEOTIDE SEQUENCE [LARGE SCALE GENOMIC DNA]</scope>
    <source>
        <strain evidence="3 4">R16</strain>
    </source>
</reference>
<feature type="domain" description="General stress protein 17M-like" evidence="2">
    <location>
        <begin position="21"/>
        <end position="90"/>
    </location>
</feature>
<dbReference type="InterPro" id="IPR052948">
    <property type="entry name" value="Low_temp-induced_all0457"/>
</dbReference>
<evidence type="ECO:0000259" key="2">
    <source>
        <dbReference type="Pfam" id="PF11181"/>
    </source>
</evidence>
<gene>
    <name evidence="3" type="ORF">B8V81_0306</name>
</gene>
<dbReference type="AlphaFoldDB" id="A0A2N5NCV7"/>
<comment type="caution">
    <text evidence="3">The sequence shown here is derived from an EMBL/GenBank/DDBJ whole genome shotgun (WGS) entry which is preliminary data.</text>
</comment>
<feature type="compositionally biased region" description="Basic and acidic residues" evidence="1">
    <location>
        <begin position="269"/>
        <end position="316"/>
    </location>
</feature>
<dbReference type="PANTHER" id="PTHR36109:SF2">
    <property type="entry name" value="MEMBRANE PROTEIN"/>
    <property type="match status" value="1"/>
</dbReference>
<evidence type="ECO:0000313" key="4">
    <source>
        <dbReference type="Proteomes" id="UP000234789"/>
    </source>
</evidence>
<accession>A0A2N5NCV7</accession>
<keyword evidence="4" id="KW-1185">Reference proteome</keyword>
<proteinExistence type="predicted"/>
<feature type="region of interest" description="Disordered" evidence="1">
    <location>
        <begin position="195"/>
        <end position="316"/>
    </location>
</feature>
<dbReference type="InterPro" id="IPR025889">
    <property type="entry name" value="GSP17M-like_dom"/>
</dbReference>
<dbReference type="Proteomes" id="UP000234789">
    <property type="component" value="Unassembled WGS sequence"/>
</dbReference>
<feature type="compositionally biased region" description="Basic and acidic residues" evidence="1">
    <location>
        <begin position="238"/>
        <end position="255"/>
    </location>
</feature>
<organism evidence="3 4">
    <name type="scientific">Paenibacillus pasadenensis</name>
    <dbReference type="NCBI Taxonomy" id="217090"/>
    <lineage>
        <taxon>Bacteria</taxon>
        <taxon>Bacillati</taxon>
        <taxon>Bacillota</taxon>
        <taxon>Bacilli</taxon>
        <taxon>Bacillales</taxon>
        <taxon>Paenibacillaceae</taxon>
        <taxon>Paenibacillus</taxon>
    </lineage>
</organism>
<dbReference type="PANTHER" id="PTHR36109">
    <property type="entry name" value="MEMBRANE PROTEIN-RELATED"/>
    <property type="match status" value="1"/>
</dbReference>
<evidence type="ECO:0000313" key="3">
    <source>
        <dbReference type="EMBL" id="PLT48174.1"/>
    </source>
</evidence>